<dbReference type="AlphaFoldDB" id="A0A5C7IZ57"/>
<accession>A0A5C7IZ57</accession>
<proteinExistence type="predicted"/>
<dbReference type="InterPro" id="IPR037027">
    <property type="entry name" value="YqgF/RNaseH-like_dom_sf"/>
</dbReference>
<dbReference type="PANTHER" id="PTHR33317">
    <property type="entry name" value="POLYNUCLEOTIDYL TRANSFERASE, RIBONUCLEASE H-LIKE SUPERFAMILY PROTEIN"/>
    <property type="match status" value="1"/>
</dbReference>
<dbReference type="PANTHER" id="PTHR33317:SF1">
    <property type="entry name" value="POLYNUCLEOTIDYL TRANSFERASE, RIBONUCLEASE H-LIKE SUPERFAMILY PROTEIN"/>
    <property type="match status" value="1"/>
</dbReference>
<sequence>MKYLKPLDFYNEIFKDILKKRDYVHSGRLLGLEVSDKYVSFAVSDCKNKTAVPLRILDGQENNLSSMAADIIQSLIREYNIVGFVVCTRETNPIDAQTQIFIDDLFKTQIFEGLKYTDYASTSKNEEFVFKQHMKFVSENLPQPPPQDMSKTIMENSYVVYALQGYLNFTNKMAKED</sequence>
<dbReference type="GO" id="GO:0000967">
    <property type="term" value="P:rRNA 5'-end processing"/>
    <property type="evidence" value="ECO:0007669"/>
    <property type="project" value="TreeGrafter"/>
</dbReference>
<organism evidence="1 2">
    <name type="scientific">Acer yangbiense</name>
    <dbReference type="NCBI Taxonomy" id="1000413"/>
    <lineage>
        <taxon>Eukaryota</taxon>
        <taxon>Viridiplantae</taxon>
        <taxon>Streptophyta</taxon>
        <taxon>Embryophyta</taxon>
        <taxon>Tracheophyta</taxon>
        <taxon>Spermatophyta</taxon>
        <taxon>Magnoliopsida</taxon>
        <taxon>eudicotyledons</taxon>
        <taxon>Gunneridae</taxon>
        <taxon>Pentapetalae</taxon>
        <taxon>rosids</taxon>
        <taxon>malvids</taxon>
        <taxon>Sapindales</taxon>
        <taxon>Sapindaceae</taxon>
        <taxon>Hippocastanoideae</taxon>
        <taxon>Acereae</taxon>
        <taxon>Acer</taxon>
    </lineage>
</organism>
<dbReference type="Gene3D" id="3.30.420.140">
    <property type="entry name" value="YqgF/RNase H-like domain"/>
    <property type="match status" value="1"/>
</dbReference>
<dbReference type="Proteomes" id="UP000323000">
    <property type="component" value="Chromosome 1"/>
</dbReference>
<keyword evidence="2" id="KW-1185">Reference proteome</keyword>
<comment type="caution">
    <text evidence="1">The sequence shown here is derived from an EMBL/GenBank/DDBJ whole genome shotgun (WGS) entry which is preliminary data.</text>
</comment>
<protein>
    <submittedName>
        <fullName evidence="1">Uncharacterized protein</fullName>
    </submittedName>
</protein>
<dbReference type="InterPro" id="IPR005227">
    <property type="entry name" value="YqgF"/>
</dbReference>
<gene>
    <name evidence="1" type="ORF">EZV62_002987</name>
</gene>
<evidence type="ECO:0000313" key="1">
    <source>
        <dbReference type="EMBL" id="TXG74408.1"/>
    </source>
</evidence>
<name>A0A5C7IZ57_9ROSI</name>
<dbReference type="EMBL" id="VAHF01000001">
    <property type="protein sequence ID" value="TXG74408.1"/>
    <property type="molecule type" value="Genomic_DNA"/>
</dbReference>
<evidence type="ECO:0000313" key="2">
    <source>
        <dbReference type="Proteomes" id="UP000323000"/>
    </source>
</evidence>
<reference evidence="2" key="1">
    <citation type="journal article" date="2019" name="Gigascience">
        <title>De novo genome assembly of the endangered Acer yangbiense, a plant species with extremely small populations endemic to Yunnan Province, China.</title>
        <authorList>
            <person name="Yang J."/>
            <person name="Wariss H.M."/>
            <person name="Tao L."/>
            <person name="Zhang R."/>
            <person name="Yun Q."/>
            <person name="Hollingsworth P."/>
            <person name="Dao Z."/>
            <person name="Luo G."/>
            <person name="Guo H."/>
            <person name="Ma Y."/>
            <person name="Sun W."/>
        </authorList>
    </citation>
    <scope>NUCLEOTIDE SEQUENCE [LARGE SCALE GENOMIC DNA]</scope>
    <source>
        <strain evidence="2">cv. Malutang</strain>
    </source>
</reference>
<dbReference type="OrthoDB" id="10301953at2759"/>